<evidence type="ECO:0000313" key="6">
    <source>
        <dbReference type="Proteomes" id="UP001419268"/>
    </source>
</evidence>
<proteinExistence type="inferred from homology"/>
<evidence type="ECO:0000313" key="5">
    <source>
        <dbReference type="EMBL" id="KAK9159101.1"/>
    </source>
</evidence>
<protein>
    <recommendedName>
        <fullName evidence="4">Fe2OG dioxygenase domain-containing protein</fullName>
    </recommendedName>
</protein>
<dbReference type="Pfam" id="PF14226">
    <property type="entry name" value="DIOX_N"/>
    <property type="match status" value="1"/>
</dbReference>
<dbReference type="Proteomes" id="UP001419268">
    <property type="component" value="Unassembled WGS sequence"/>
</dbReference>
<name>A0AAP0Q0C6_9MAGN</name>
<dbReference type="InterPro" id="IPR044861">
    <property type="entry name" value="IPNS-like_FE2OG_OXY"/>
</dbReference>
<accession>A0AAP0Q0C6</accession>
<dbReference type="EMBL" id="JBBNAG010000002">
    <property type="protein sequence ID" value="KAK9159101.1"/>
    <property type="molecule type" value="Genomic_DNA"/>
</dbReference>
<reference evidence="5 6" key="1">
    <citation type="submission" date="2024-01" db="EMBL/GenBank/DDBJ databases">
        <title>Genome assemblies of Stephania.</title>
        <authorList>
            <person name="Yang L."/>
        </authorList>
    </citation>
    <scope>NUCLEOTIDE SEQUENCE [LARGE SCALE GENOMIC DNA]</scope>
    <source>
        <strain evidence="5">JXDWG</strain>
        <tissue evidence="5">Leaf</tissue>
    </source>
</reference>
<dbReference type="Pfam" id="PF03171">
    <property type="entry name" value="2OG-FeII_Oxy"/>
    <property type="match status" value="1"/>
</dbReference>
<dbReference type="InterPro" id="IPR005123">
    <property type="entry name" value="Oxoglu/Fe-dep_dioxygenase_dom"/>
</dbReference>
<keyword evidence="2 3" id="KW-0408">Iron</keyword>
<dbReference type="InterPro" id="IPR026992">
    <property type="entry name" value="DIOX_N"/>
</dbReference>
<dbReference type="Gene3D" id="2.60.120.330">
    <property type="entry name" value="B-lactam Antibiotic, Isopenicillin N Synthase, Chain"/>
    <property type="match status" value="1"/>
</dbReference>
<evidence type="ECO:0000256" key="3">
    <source>
        <dbReference type="RuleBase" id="RU003682"/>
    </source>
</evidence>
<evidence type="ECO:0000256" key="1">
    <source>
        <dbReference type="ARBA" id="ARBA00022723"/>
    </source>
</evidence>
<dbReference type="GO" id="GO:0046872">
    <property type="term" value="F:metal ion binding"/>
    <property type="evidence" value="ECO:0007669"/>
    <property type="project" value="UniProtKB-KW"/>
</dbReference>
<dbReference type="InterPro" id="IPR027443">
    <property type="entry name" value="IPNS-like_sf"/>
</dbReference>
<keyword evidence="1 3" id="KW-0479">Metal-binding</keyword>
<evidence type="ECO:0000256" key="2">
    <source>
        <dbReference type="ARBA" id="ARBA00023004"/>
    </source>
</evidence>
<keyword evidence="6" id="KW-1185">Reference proteome</keyword>
<dbReference type="GO" id="GO:0016491">
    <property type="term" value="F:oxidoreductase activity"/>
    <property type="evidence" value="ECO:0007669"/>
    <property type="project" value="UniProtKB-KW"/>
</dbReference>
<comment type="similarity">
    <text evidence="3">Belongs to the iron/ascorbate-dependent oxidoreductase family.</text>
</comment>
<dbReference type="PANTHER" id="PTHR47990">
    <property type="entry name" value="2-OXOGLUTARATE (2OG) AND FE(II)-DEPENDENT OXYGENASE SUPERFAMILY PROTEIN-RELATED"/>
    <property type="match status" value="1"/>
</dbReference>
<evidence type="ECO:0000259" key="4">
    <source>
        <dbReference type="PROSITE" id="PS51471"/>
    </source>
</evidence>
<dbReference type="InterPro" id="IPR050231">
    <property type="entry name" value="Iron_ascorbate_oxido_reductase"/>
</dbReference>
<comment type="caution">
    <text evidence="5">The sequence shown here is derived from an EMBL/GenBank/DDBJ whole genome shotgun (WGS) entry which is preliminary data.</text>
</comment>
<sequence>MECLIKRPIAHFISSKSNVRNEHRAGPFRSNQTLKKQRENLSSLFYAFISSPPLLGNRTMPSSTVDLTSYPPLFRPPNLTHQTQATSAPSMAADPPDLLPLIDFQDLQPKQLGQACRDWGVFRLINHGVPGTLLSGLSEQAMEMFNLSFETKKDQFTDPITYFWSTPALTAQSVAQSVRNVNWVEGFNVPLCQLPLLQTQHPSSFTSFRSRLEEYGKHMGRLGRAMFEAMLEDLKLDKENYSSYLAESTGFIRAYRYPQCSDATRVSGMDAHTDSSIMTILSQDEVGGLQVCRDNCWVHVKPVPSTLVVNIGDMMQAMSNEEYKSVMHRVKANQVKERFSICYFVFPGEDTVIQSSTYMPFTYKQFQAQVQRDVKATGAKVGLGRFKRDCSL</sequence>
<gene>
    <name evidence="5" type="ORF">Scep_005675</name>
</gene>
<feature type="domain" description="Fe2OG dioxygenase" evidence="4">
    <location>
        <begin position="245"/>
        <end position="347"/>
    </location>
</feature>
<organism evidence="5 6">
    <name type="scientific">Stephania cephalantha</name>
    <dbReference type="NCBI Taxonomy" id="152367"/>
    <lineage>
        <taxon>Eukaryota</taxon>
        <taxon>Viridiplantae</taxon>
        <taxon>Streptophyta</taxon>
        <taxon>Embryophyta</taxon>
        <taxon>Tracheophyta</taxon>
        <taxon>Spermatophyta</taxon>
        <taxon>Magnoliopsida</taxon>
        <taxon>Ranunculales</taxon>
        <taxon>Menispermaceae</taxon>
        <taxon>Menispermoideae</taxon>
        <taxon>Cissampelideae</taxon>
        <taxon>Stephania</taxon>
    </lineage>
</organism>
<dbReference type="PRINTS" id="PR00682">
    <property type="entry name" value="IPNSYNTHASE"/>
</dbReference>
<keyword evidence="3" id="KW-0560">Oxidoreductase</keyword>
<dbReference type="AlphaFoldDB" id="A0AAP0Q0C6"/>
<dbReference type="PROSITE" id="PS51471">
    <property type="entry name" value="FE2OG_OXY"/>
    <property type="match status" value="1"/>
</dbReference>
<dbReference type="SUPFAM" id="SSF51197">
    <property type="entry name" value="Clavaminate synthase-like"/>
    <property type="match status" value="1"/>
</dbReference>